<dbReference type="Proteomes" id="UP000199585">
    <property type="component" value="Unassembled WGS sequence"/>
</dbReference>
<dbReference type="EMBL" id="FOCI01000009">
    <property type="protein sequence ID" value="SEN11571.1"/>
    <property type="molecule type" value="Genomic_DNA"/>
</dbReference>
<gene>
    <name evidence="6" type="primary">rsmG</name>
    <name evidence="7" type="ORF">SAMN04488003_10986</name>
</gene>
<keyword evidence="2 6" id="KW-0698">rRNA processing</keyword>
<dbReference type="GO" id="GO:0070043">
    <property type="term" value="F:rRNA (guanine-N7-)-methyltransferase activity"/>
    <property type="evidence" value="ECO:0007669"/>
    <property type="project" value="UniProtKB-UniRule"/>
</dbReference>
<dbReference type="PANTHER" id="PTHR31760:SF0">
    <property type="entry name" value="S-ADENOSYL-L-METHIONINE-DEPENDENT METHYLTRANSFERASES SUPERFAMILY PROTEIN"/>
    <property type="match status" value="1"/>
</dbReference>
<organism evidence="7 8">
    <name type="scientific">Loktanella fryxellensis</name>
    <dbReference type="NCBI Taxonomy" id="245187"/>
    <lineage>
        <taxon>Bacteria</taxon>
        <taxon>Pseudomonadati</taxon>
        <taxon>Pseudomonadota</taxon>
        <taxon>Alphaproteobacteria</taxon>
        <taxon>Rhodobacterales</taxon>
        <taxon>Roseobacteraceae</taxon>
        <taxon>Loktanella</taxon>
    </lineage>
</organism>
<protein>
    <recommendedName>
        <fullName evidence="6">Ribosomal RNA small subunit methyltransferase G</fullName>
        <ecNumber evidence="6">2.1.1.170</ecNumber>
    </recommendedName>
    <alternativeName>
        <fullName evidence="6">16S rRNA 7-methylguanosine methyltransferase</fullName>
        <shortName evidence="6">16S rRNA m7G methyltransferase</shortName>
    </alternativeName>
</protein>
<dbReference type="Gene3D" id="3.40.50.150">
    <property type="entry name" value="Vaccinia Virus protein VP39"/>
    <property type="match status" value="1"/>
</dbReference>
<evidence type="ECO:0000256" key="1">
    <source>
        <dbReference type="ARBA" id="ARBA00022490"/>
    </source>
</evidence>
<name>A0A1H8DW98_9RHOB</name>
<dbReference type="SUPFAM" id="SSF53335">
    <property type="entry name" value="S-adenosyl-L-methionine-dependent methyltransferases"/>
    <property type="match status" value="1"/>
</dbReference>
<dbReference type="Pfam" id="PF02527">
    <property type="entry name" value="GidB"/>
    <property type="match status" value="1"/>
</dbReference>
<keyword evidence="5 6" id="KW-0949">S-adenosyl-L-methionine</keyword>
<evidence type="ECO:0000313" key="8">
    <source>
        <dbReference type="Proteomes" id="UP000199585"/>
    </source>
</evidence>
<keyword evidence="1 6" id="KW-0963">Cytoplasm</keyword>
<dbReference type="RefSeq" id="WP_245731442.1">
    <property type="nucleotide sequence ID" value="NZ_FOCI01000009.1"/>
</dbReference>
<dbReference type="PANTHER" id="PTHR31760">
    <property type="entry name" value="S-ADENOSYL-L-METHIONINE-DEPENDENT METHYLTRANSFERASES SUPERFAMILY PROTEIN"/>
    <property type="match status" value="1"/>
</dbReference>
<evidence type="ECO:0000256" key="3">
    <source>
        <dbReference type="ARBA" id="ARBA00022603"/>
    </source>
</evidence>
<proteinExistence type="inferred from homology"/>
<feature type="binding site" evidence="6">
    <location>
        <position position="50"/>
    </location>
    <ligand>
        <name>S-adenosyl-L-methionine</name>
        <dbReference type="ChEBI" id="CHEBI:59789"/>
    </ligand>
</feature>
<comment type="caution">
    <text evidence="6">Lacks conserved residue(s) required for the propagation of feature annotation.</text>
</comment>
<dbReference type="InterPro" id="IPR003682">
    <property type="entry name" value="rRNA_ssu_MeTfrase_G"/>
</dbReference>
<accession>A0A1H8DW98</accession>
<feature type="binding site" evidence="6">
    <location>
        <position position="118"/>
    </location>
    <ligand>
        <name>S-adenosyl-L-methionine</name>
        <dbReference type="ChEBI" id="CHEBI:59789"/>
    </ligand>
</feature>
<dbReference type="InterPro" id="IPR029063">
    <property type="entry name" value="SAM-dependent_MTases_sf"/>
</dbReference>
<dbReference type="PIRSF" id="PIRSF003078">
    <property type="entry name" value="GidB"/>
    <property type="match status" value="1"/>
</dbReference>
<feature type="binding site" evidence="6">
    <location>
        <position position="55"/>
    </location>
    <ligand>
        <name>S-adenosyl-L-methionine</name>
        <dbReference type="ChEBI" id="CHEBI:59789"/>
    </ligand>
</feature>
<keyword evidence="3 6" id="KW-0489">Methyltransferase</keyword>
<evidence type="ECO:0000313" key="7">
    <source>
        <dbReference type="EMBL" id="SEN11571.1"/>
    </source>
</evidence>
<reference evidence="7 8" key="1">
    <citation type="submission" date="2016-10" db="EMBL/GenBank/DDBJ databases">
        <authorList>
            <person name="de Groot N.N."/>
        </authorList>
    </citation>
    <scope>NUCLEOTIDE SEQUENCE [LARGE SCALE GENOMIC DNA]</scope>
    <source>
        <strain evidence="7 8">DSM 16213</strain>
    </source>
</reference>
<keyword evidence="8" id="KW-1185">Reference proteome</keyword>
<comment type="function">
    <text evidence="6">Specifically methylates the N7 position of guanine in position 527 of 16S rRNA.</text>
</comment>
<dbReference type="EC" id="2.1.1.170" evidence="6"/>
<dbReference type="AlphaFoldDB" id="A0A1H8DW98"/>
<evidence type="ECO:0000256" key="4">
    <source>
        <dbReference type="ARBA" id="ARBA00022679"/>
    </source>
</evidence>
<evidence type="ECO:0000256" key="6">
    <source>
        <dbReference type="HAMAP-Rule" id="MF_00074"/>
    </source>
</evidence>
<evidence type="ECO:0000256" key="2">
    <source>
        <dbReference type="ARBA" id="ARBA00022552"/>
    </source>
</evidence>
<dbReference type="HAMAP" id="MF_00074">
    <property type="entry name" value="16SrRNA_methyltr_G"/>
    <property type="match status" value="1"/>
</dbReference>
<comment type="subcellular location">
    <subcellularLocation>
        <location evidence="6">Cytoplasm</location>
    </subcellularLocation>
</comment>
<keyword evidence="4 6" id="KW-0808">Transferase</keyword>
<dbReference type="GO" id="GO:0005829">
    <property type="term" value="C:cytosol"/>
    <property type="evidence" value="ECO:0007669"/>
    <property type="project" value="TreeGrafter"/>
</dbReference>
<sequence>MYHDLLLQWTRKINLIAPSTTTDIWDRHIADSAQLFALLPISAKRVVDLGSGGGLPGLVLAIMAKVARPDLSFILIESDQRKAAFLRTVIRRLTLSATVRADRIEAVEHLAADVVTARALAPLPNLLEFASRLMHHDGVALFQKGRSYDDEVVLARRNWAFDLSARPSVTDPDACILDIRNIQRGTHD</sequence>
<dbReference type="STRING" id="245187.SAMN04488003_10986"/>
<evidence type="ECO:0000256" key="5">
    <source>
        <dbReference type="ARBA" id="ARBA00022691"/>
    </source>
</evidence>
<comment type="similarity">
    <text evidence="6">Belongs to the methyltransferase superfamily. RNA methyltransferase RsmG family.</text>
</comment>
<dbReference type="NCBIfam" id="TIGR00138">
    <property type="entry name" value="rsmG_gidB"/>
    <property type="match status" value="1"/>
</dbReference>
<feature type="binding site" evidence="6">
    <location>
        <begin position="104"/>
        <end position="105"/>
    </location>
    <ligand>
        <name>S-adenosyl-L-methionine</name>
        <dbReference type="ChEBI" id="CHEBI:59789"/>
    </ligand>
</feature>
<comment type="catalytic activity">
    <reaction evidence="6">
        <text>guanosine(527) in 16S rRNA + S-adenosyl-L-methionine = N(7)-methylguanosine(527) in 16S rRNA + S-adenosyl-L-homocysteine</text>
        <dbReference type="Rhea" id="RHEA:42732"/>
        <dbReference type="Rhea" id="RHEA-COMP:10209"/>
        <dbReference type="Rhea" id="RHEA-COMP:10210"/>
        <dbReference type="ChEBI" id="CHEBI:57856"/>
        <dbReference type="ChEBI" id="CHEBI:59789"/>
        <dbReference type="ChEBI" id="CHEBI:74269"/>
        <dbReference type="ChEBI" id="CHEBI:74480"/>
        <dbReference type="EC" id="2.1.1.170"/>
    </reaction>
</comment>